<dbReference type="SUPFAM" id="SSF52172">
    <property type="entry name" value="CheY-like"/>
    <property type="match status" value="1"/>
</dbReference>
<dbReference type="Gene3D" id="6.10.250.690">
    <property type="match status" value="1"/>
</dbReference>
<keyword evidence="5" id="KW-0804">Transcription</keyword>
<dbReference type="Pfam" id="PF00486">
    <property type="entry name" value="Trans_reg_C"/>
    <property type="match status" value="1"/>
</dbReference>
<feature type="DNA-binding region" description="OmpR/PhoB-type" evidence="7">
    <location>
        <begin position="116"/>
        <end position="218"/>
    </location>
</feature>
<evidence type="ECO:0000256" key="1">
    <source>
        <dbReference type="ARBA" id="ARBA00022553"/>
    </source>
</evidence>
<dbReference type="PANTHER" id="PTHR48111:SF4">
    <property type="entry name" value="DNA-BINDING DUAL TRANSCRIPTIONAL REGULATOR OMPR"/>
    <property type="match status" value="1"/>
</dbReference>
<dbReference type="Gene3D" id="3.40.50.2300">
    <property type="match status" value="1"/>
</dbReference>
<keyword evidence="4 7" id="KW-0238">DNA-binding</keyword>
<evidence type="ECO:0000256" key="4">
    <source>
        <dbReference type="ARBA" id="ARBA00023125"/>
    </source>
</evidence>
<feature type="domain" description="OmpR/PhoB-type" evidence="9">
    <location>
        <begin position="116"/>
        <end position="218"/>
    </location>
</feature>
<organism evidence="10 11">
    <name type="scientific">Thiomicrospira cyclica (strain DSM 14477 / JCM 11371 / ALM1)</name>
    <name type="common">Thioalkalimicrobium cyclicum</name>
    <dbReference type="NCBI Taxonomy" id="717773"/>
    <lineage>
        <taxon>Bacteria</taxon>
        <taxon>Pseudomonadati</taxon>
        <taxon>Pseudomonadota</taxon>
        <taxon>Gammaproteobacteria</taxon>
        <taxon>Thiotrichales</taxon>
        <taxon>Piscirickettsiaceae</taxon>
        <taxon>Thiomicrospira</taxon>
    </lineage>
</organism>
<protein>
    <submittedName>
        <fullName evidence="10">Two component transcriptional regulator, winged helix family</fullName>
    </submittedName>
</protein>
<dbReference type="CDD" id="cd00383">
    <property type="entry name" value="trans_reg_C"/>
    <property type="match status" value="1"/>
</dbReference>
<dbReference type="GO" id="GO:0032993">
    <property type="term" value="C:protein-DNA complex"/>
    <property type="evidence" value="ECO:0007669"/>
    <property type="project" value="TreeGrafter"/>
</dbReference>
<evidence type="ECO:0000256" key="6">
    <source>
        <dbReference type="PROSITE-ProRule" id="PRU00169"/>
    </source>
</evidence>
<dbReference type="SMART" id="SM00448">
    <property type="entry name" value="REC"/>
    <property type="match status" value="1"/>
</dbReference>
<proteinExistence type="predicted"/>
<evidence type="ECO:0000256" key="2">
    <source>
        <dbReference type="ARBA" id="ARBA00023012"/>
    </source>
</evidence>
<dbReference type="KEGG" id="tcy:Thicy_1452"/>
<dbReference type="InterPro" id="IPR011006">
    <property type="entry name" value="CheY-like_superfamily"/>
</dbReference>
<feature type="modified residue" description="4-aspartylphosphate" evidence="6">
    <location>
        <position position="51"/>
    </location>
</feature>
<name>F6DA81_THICA</name>
<dbReference type="GO" id="GO:0006355">
    <property type="term" value="P:regulation of DNA-templated transcription"/>
    <property type="evidence" value="ECO:0007669"/>
    <property type="project" value="InterPro"/>
</dbReference>
<dbReference type="Gene3D" id="1.10.10.10">
    <property type="entry name" value="Winged helix-like DNA-binding domain superfamily/Winged helix DNA-binding domain"/>
    <property type="match status" value="1"/>
</dbReference>
<reference evidence="10 11" key="1">
    <citation type="submission" date="2011-05" db="EMBL/GenBank/DDBJ databases">
        <title>Complete sequence of Thioalkalimicrobium cyclicum ALM1.</title>
        <authorList>
            <consortium name="US DOE Joint Genome Institute"/>
            <person name="Lucas S."/>
            <person name="Han J."/>
            <person name="Lapidus A."/>
            <person name="Cheng J.-F."/>
            <person name="Goodwin L."/>
            <person name="Pitluck S."/>
            <person name="Peters L."/>
            <person name="Mikhailova N."/>
            <person name="Davenport K."/>
            <person name="Han C."/>
            <person name="Tapia R."/>
            <person name="Land M."/>
            <person name="Hauser L."/>
            <person name="Kyrpides N."/>
            <person name="Ivanova N."/>
            <person name="Pagani I."/>
            <person name="Kappler U."/>
            <person name="Woyke T."/>
        </authorList>
    </citation>
    <scope>NUCLEOTIDE SEQUENCE [LARGE SCALE GENOMIC DNA]</scope>
    <source>
        <strain evidence="11">DSM 14477 / JCM 11371 / ALM1</strain>
    </source>
</reference>
<evidence type="ECO:0000313" key="10">
    <source>
        <dbReference type="EMBL" id="AEG32212.1"/>
    </source>
</evidence>
<dbReference type="eggNOG" id="COG0745">
    <property type="taxonomic scope" value="Bacteria"/>
</dbReference>
<dbReference type="GO" id="GO:0005829">
    <property type="term" value="C:cytosol"/>
    <property type="evidence" value="ECO:0007669"/>
    <property type="project" value="TreeGrafter"/>
</dbReference>
<dbReference type="InterPro" id="IPR039420">
    <property type="entry name" value="WalR-like"/>
</dbReference>
<dbReference type="EMBL" id="CP002776">
    <property type="protein sequence ID" value="AEG32212.1"/>
    <property type="molecule type" value="Genomic_DNA"/>
</dbReference>
<accession>F6DA81</accession>
<dbReference type="Proteomes" id="UP000009232">
    <property type="component" value="Chromosome"/>
</dbReference>
<evidence type="ECO:0000256" key="5">
    <source>
        <dbReference type="ARBA" id="ARBA00023163"/>
    </source>
</evidence>
<dbReference type="SMART" id="SM00862">
    <property type="entry name" value="Trans_reg_C"/>
    <property type="match status" value="1"/>
</dbReference>
<dbReference type="InterPro" id="IPR001789">
    <property type="entry name" value="Sig_transdc_resp-reg_receiver"/>
</dbReference>
<dbReference type="InterPro" id="IPR001867">
    <property type="entry name" value="OmpR/PhoB-type_DNA-bd"/>
</dbReference>
<evidence type="ECO:0000256" key="3">
    <source>
        <dbReference type="ARBA" id="ARBA00023015"/>
    </source>
</evidence>
<evidence type="ECO:0000259" key="9">
    <source>
        <dbReference type="PROSITE" id="PS51755"/>
    </source>
</evidence>
<sequence length="239" mass="27346">MNILIIEDEKRIADLLEDYLKAEGYSTQQLNTGANAVKTIRESHPDLVLLDIMLPEVDGISICQNVRKTSQVPIIMISAKVEEMDRILGLDLGADDYICKPFSPREVMARVRAVLRRHYEMKQPSEWTLDETRSQIHYQEQSVALTAVEFALFQVLYEHPGQIFSRTQLMNRIYQDGRIVSDRTVDSHIKKLRQKMHQVWPATDVIHSVYGIGYKFEVLEDGDPGLNNQDSELESAAAD</sequence>
<keyword evidence="3" id="KW-0805">Transcription regulation</keyword>
<dbReference type="PANTHER" id="PTHR48111">
    <property type="entry name" value="REGULATOR OF RPOS"/>
    <property type="match status" value="1"/>
</dbReference>
<keyword evidence="1 6" id="KW-0597">Phosphoprotein</keyword>
<keyword evidence="2" id="KW-0902">Two-component regulatory system</keyword>
<dbReference type="GO" id="GO:0000976">
    <property type="term" value="F:transcription cis-regulatory region binding"/>
    <property type="evidence" value="ECO:0007669"/>
    <property type="project" value="TreeGrafter"/>
</dbReference>
<feature type="domain" description="Response regulatory" evidence="8">
    <location>
        <begin position="2"/>
        <end position="115"/>
    </location>
</feature>
<dbReference type="GO" id="GO:0000156">
    <property type="term" value="F:phosphorelay response regulator activity"/>
    <property type="evidence" value="ECO:0007669"/>
    <property type="project" value="TreeGrafter"/>
</dbReference>
<evidence type="ECO:0000256" key="7">
    <source>
        <dbReference type="PROSITE-ProRule" id="PRU01091"/>
    </source>
</evidence>
<dbReference type="HOGENOM" id="CLU_000445_30_4_6"/>
<dbReference type="STRING" id="717773.Thicy_1452"/>
<dbReference type="Pfam" id="PF00072">
    <property type="entry name" value="Response_reg"/>
    <property type="match status" value="1"/>
</dbReference>
<dbReference type="AlphaFoldDB" id="F6DA81"/>
<dbReference type="RefSeq" id="WP_013835987.1">
    <property type="nucleotide sequence ID" value="NC_015581.1"/>
</dbReference>
<evidence type="ECO:0000313" key="11">
    <source>
        <dbReference type="Proteomes" id="UP000009232"/>
    </source>
</evidence>
<dbReference type="InterPro" id="IPR016032">
    <property type="entry name" value="Sig_transdc_resp-reg_C-effctor"/>
</dbReference>
<evidence type="ECO:0000259" key="8">
    <source>
        <dbReference type="PROSITE" id="PS50110"/>
    </source>
</evidence>
<dbReference type="SUPFAM" id="SSF46894">
    <property type="entry name" value="C-terminal effector domain of the bipartite response regulators"/>
    <property type="match status" value="1"/>
</dbReference>
<keyword evidence="11" id="KW-1185">Reference proteome</keyword>
<dbReference type="PROSITE" id="PS50110">
    <property type="entry name" value="RESPONSE_REGULATORY"/>
    <property type="match status" value="1"/>
</dbReference>
<gene>
    <name evidence="10" type="ordered locus">Thicy_1452</name>
</gene>
<dbReference type="InterPro" id="IPR036388">
    <property type="entry name" value="WH-like_DNA-bd_sf"/>
</dbReference>
<dbReference type="FunFam" id="3.40.50.2300:FF:000001">
    <property type="entry name" value="DNA-binding response regulator PhoB"/>
    <property type="match status" value="1"/>
</dbReference>
<dbReference type="PROSITE" id="PS51755">
    <property type="entry name" value="OMPR_PHOB"/>
    <property type="match status" value="1"/>
</dbReference>
<dbReference type="OrthoDB" id="9802426at2"/>